<keyword evidence="1" id="KW-1133">Transmembrane helix</keyword>
<feature type="transmembrane region" description="Helical" evidence="1">
    <location>
        <begin position="86"/>
        <end position="106"/>
    </location>
</feature>
<sequence>MDQDPYKPPTSDLDKGDPGRSNSFWWKFYCWFNASAMLIAMIALPQLEGQTLLDTLDVAVSVVATVGLFGFAYYKPIYTMVFWRYFFYVALLETLLYSVLLPALGVKRYGEVSALDGYYLFELGYATLMLSALNMYAYKRPFIWRRAA</sequence>
<dbReference type="AlphaFoldDB" id="A0A545SSS4"/>
<dbReference type="OrthoDB" id="5736172at2"/>
<evidence type="ECO:0000256" key="1">
    <source>
        <dbReference type="SAM" id="Phobius"/>
    </source>
</evidence>
<proteinExistence type="predicted"/>
<feature type="transmembrane region" description="Helical" evidence="1">
    <location>
        <begin position="56"/>
        <end position="74"/>
    </location>
</feature>
<keyword evidence="3" id="KW-1185">Reference proteome</keyword>
<organism evidence="2 3">
    <name type="scientific">Exilibacterium tricleocarpae</name>
    <dbReference type="NCBI Taxonomy" id="2591008"/>
    <lineage>
        <taxon>Bacteria</taxon>
        <taxon>Pseudomonadati</taxon>
        <taxon>Pseudomonadota</taxon>
        <taxon>Gammaproteobacteria</taxon>
        <taxon>Cellvibrionales</taxon>
        <taxon>Cellvibrionaceae</taxon>
        <taxon>Exilibacterium</taxon>
    </lineage>
</organism>
<dbReference type="Proteomes" id="UP000319732">
    <property type="component" value="Unassembled WGS sequence"/>
</dbReference>
<name>A0A545SSS4_9GAMM</name>
<gene>
    <name evidence="2" type="ORF">FKG94_24490</name>
</gene>
<feature type="transmembrane region" description="Helical" evidence="1">
    <location>
        <begin position="118"/>
        <end position="138"/>
    </location>
</feature>
<comment type="caution">
    <text evidence="2">The sequence shown here is derived from an EMBL/GenBank/DDBJ whole genome shotgun (WGS) entry which is preliminary data.</text>
</comment>
<dbReference type="RefSeq" id="WP_142929590.1">
    <property type="nucleotide sequence ID" value="NZ_ML660108.1"/>
</dbReference>
<evidence type="ECO:0000313" key="2">
    <source>
        <dbReference type="EMBL" id="TQV67996.1"/>
    </source>
</evidence>
<dbReference type="EMBL" id="VHSG01000032">
    <property type="protein sequence ID" value="TQV67996.1"/>
    <property type="molecule type" value="Genomic_DNA"/>
</dbReference>
<accession>A0A545SSS4</accession>
<protein>
    <submittedName>
        <fullName evidence="2">Uncharacterized protein</fullName>
    </submittedName>
</protein>
<keyword evidence="1" id="KW-0472">Membrane</keyword>
<evidence type="ECO:0000313" key="3">
    <source>
        <dbReference type="Proteomes" id="UP000319732"/>
    </source>
</evidence>
<reference evidence="2 3" key="1">
    <citation type="submission" date="2019-06" db="EMBL/GenBank/DDBJ databases">
        <title>Whole genome sequence for Cellvibrionaceae sp. R142.</title>
        <authorList>
            <person name="Wang G."/>
        </authorList>
    </citation>
    <scope>NUCLEOTIDE SEQUENCE [LARGE SCALE GENOMIC DNA]</scope>
    <source>
        <strain evidence="2 3">R142</strain>
    </source>
</reference>
<feature type="transmembrane region" description="Helical" evidence="1">
    <location>
        <begin position="24"/>
        <end position="44"/>
    </location>
</feature>
<keyword evidence="1" id="KW-0812">Transmembrane</keyword>